<dbReference type="InterPro" id="IPR029058">
    <property type="entry name" value="AB_hydrolase_fold"/>
</dbReference>
<reference evidence="3 4" key="1">
    <citation type="submission" date="2018-11" db="EMBL/GenBank/DDBJ databases">
        <title>Cryobacterium sp. nov., isolated from rhizosphere soil of lettuce.</title>
        <authorList>
            <person name="Wang Y."/>
        </authorList>
    </citation>
    <scope>NUCLEOTIDE SEQUENCE [LARGE SCALE GENOMIC DNA]</scope>
    <source>
        <strain evidence="3 4">NEAU-85</strain>
    </source>
</reference>
<keyword evidence="4" id="KW-1185">Reference proteome</keyword>
<dbReference type="Gene3D" id="1.10.3020.10">
    <property type="entry name" value="alpha-amino acid ester hydrolase ( Helical cap domain)"/>
    <property type="match status" value="1"/>
</dbReference>
<dbReference type="PANTHER" id="PTHR43056:SF10">
    <property type="entry name" value="COCE_NOND FAMILY, PUTATIVE (AFU_ORTHOLOGUE AFUA_7G00600)-RELATED"/>
    <property type="match status" value="1"/>
</dbReference>
<protein>
    <submittedName>
        <fullName evidence="3">CocE/NonD family hydrolase</fullName>
    </submittedName>
</protein>
<keyword evidence="1 3" id="KW-0378">Hydrolase</keyword>
<name>A0A3M8L0G0_9MICO</name>
<dbReference type="InterPro" id="IPR050585">
    <property type="entry name" value="Xaa-Pro_dipeptidyl-ppase/CocE"/>
</dbReference>
<dbReference type="InterPro" id="IPR013736">
    <property type="entry name" value="Xaa-Pro_dipept_C"/>
</dbReference>
<dbReference type="InterPro" id="IPR005674">
    <property type="entry name" value="CocE/Ser_esterase"/>
</dbReference>
<dbReference type="SUPFAM" id="SSF49785">
    <property type="entry name" value="Galactose-binding domain-like"/>
    <property type="match status" value="1"/>
</dbReference>
<dbReference type="EMBL" id="RDSR01000021">
    <property type="protein sequence ID" value="RNE59027.1"/>
    <property type="molecule type" value="Genomic_DNA"/>
</dbReference>
<evidence type="ECO:0000259" key="2">
    <source>
        <dbReference type="SMART" id="SM00939"/>
    </source>
</evidence>
<dbReference type="Pfam" id="PF02129">
    <property type="entry name" value="Peptidase_S15"/>
    <property type="match status" value="1"/>
</dbReference>
<dbReference type="RefSeq" id="WP_123046429.1">
    <property type="nucleotide sequence ID" value="NZ_RDSR01000021.1"/>
</dbReference>
<evidence type="ECO:0000313" key="3">
    <source>
        <dbReference type="EMBL" id="RNE59027.1"/>
    </source>
</evidence>
<sequence length="622" mass="67819">MSDITFETLHDQGRSTQRTRMWAPMRDGVLLATDIYSDTLLDRTRALPVLLERTPYDIRAMRPSDGRHADGGAVSPESGAAFFVERGYIVVRQDCRGRGDSEGVFSKYTGEAEDGFDTQAWLAAQPWCDGRIITAGVSYSAHVQAAAASVGAPATAAMILDSGGFSNAFEAGGRFGGAFELKQVIWAYRHALKSPAAEEDPVLAANLEGQDLAAWFRSMPWRKGYSPLSGSTEYEDFLFEQWSHEELDGFWTQPGMYARGFYENFPDVPSMHISSWYDPYVFTAVENFHSLRKLKAAPTFLVLGPWIHGARSVTWSGDVDFGPEATLDGNLSTDYLTFKAQWLDQVLNDEPVSLAAVSYFLMGGGSGRKNPDGRLDHGGTWRFAAEWPPAETQQARLFLAPDGSLSFNPPSRAGAISYDFDPSHPVPSMGGGITSGEPLMHGGAFDQTPTADTYAADTLLPLASRPDVVSFQTAPLEKGLAIIGDLTLELDFSSSAPDTDITVKLVDVYPANADYPAGFAMNITDGMLRCRYREGFESPVLMQPGTTYGVTVRLPDTANYFSPGHRIRVDVSSSNFPRCDVNPNTGNAVVADRTSQVARNTLHLGRSHLTVHIVGSEVRMGH</sequence>
<accession>A0A3M8L0G0</accession>
<dbReference type="Gene3D" id="2.60.120.260">
    <property type="entry name" value="Galactose-binding domain-like"/>
    <property type="match status" value="1"/>
</dbReference>
<dbReference type="SUPFAM" id="SSF53474">
    <property type="entry name" value="alpha/beta-Hydrolases"/>
    <property type="match status" value="1"/>
</dbReference>
<feature type="domain" description="Xaa-Pro dipeptidyl-peptidase C-terminal" evidence="2">
    <location>
        <begin position="340"/>
        <end position="610"/>
    </location>
</feature>
<dbReference type="GO" id="GO:0008239">
    <property type="term" value="F:dipeptidyl-peptidase activity"/>
    <property type="evidence" value="ECO:0007669"/>
    <property type="project" value="InterPro"/>
</dbReference>
<comment type="caution">
    <text evidence="3">The sequence shown here is derived from an EMBL/GenBank/DDBJ whole genome shotgun (WGS) entry which is preliminary data.</text>
</comment>
<dbReference type="PANTHER" id="PTHR43056">
    <property type="entry name" value="PEPTIDASE S9 PROLYL OLIGOPEPTIDASE"/>
    <property type="match status" value="1"/>
</dbReference>
<dbReference type="SMART" id="SM00939">
    <property type="entry name" value="PepX_C"/>
    <property type="match status" value="1"/>
</dbReference>
<dbReference type="NCBIfam" id="TIGR00976">
    <property type="entry name" value="CocE_NonD"/>
    <property type="match status" value="1"/>
</dbReference>
<dbReference type="OrthoDB" id="5240615at2"/>
<gene>
    <name evidence="3" type="ORF">EEJ31_11475</name>
</gene>
<dbReference type="Proteomes" id="UP000279859">
    <property type="component" value="Unassembled WGS sequence"/>
</dbReference>
<proteinExistence type="predicted"/>
<dbReference type="AlphaFoldDB" id="A0A3M8L0G0"/>
<dbReference type="InterPro" id="IPR000383">
    <property type="entry name" value="Xaa-Pro-like_dom"/>
</dbReference>
<dbReference type="Gene3D" id="3.40.50.1820">
    <property type="entry name" value="alpha/beta hydrolase"/>
    <property type="match status" value="1"/>
</dbReference>
<dbReference type="Pfam" id="PF08530">
    <property type="entry name" value="PepX_C"/>
    <property type="match status" value="1"/>
</dbReference>
<evidence type="ECO:0000256" key="1">
    <source>
        <dbReference type="ARBA" id="ARBA00022801"/>
    </source>
</evidence>
<organism evidence="3 4">
    <name type="scientific">Cryobacterium tepidiphilum</name>
    <dbReference type="NCBI Taxonomy" id="2486026"/>
    <lineage>
        <taxon>Bacteria</taxon>
        <taxon>Bacillati</taxon>
        <taxon>Actinomycetota</taxon>
        <taxon>Actinomycetes</taxon>
        <taxon>Micrococcales</taxon>
        <taxon>Microbacteriaceae</taxon>
        <taxon>Cryobacterium</taxon>
    </lineage>
</organism>
<evidence type="ECO:0000313" key="4">
    <source>
        <dbReference type="Proteomes" id="UP000279859"/>
    </source>
</evidence>
<dbReference type="InterPro" id="IPR008979">
    <property type="entry name" value="Galactose-bd-like_sf"/>
</dbReference>